<keyword evidence="16" id="KW-0239">DNA-directed DNA polymerase</keyword>
<evidence type="ECO:0000256" key="16">
    <source>
        <dbReference type="ARBA" id="ARBA00022932"/>
    </source>
</evidence>
<dbReference type="InterPro" id="IPR036397">
    <property type="entry name" value="RNaseH_sf"/>
</dbReference>
<evidence type="ECO:0000256" key="10">
    <source>
        <dbReference type="ARBA" id="ARBA00022801"/>
    </source>
</evidence>
<reference evidence="23 24" key="1">
    <citation type="submission" date="2015-08" db="EMBL/GenBank/DDBJ databases">
        <title>Next Generation Sequencing and Analysis of the Genome of Puccinia sorghi L Schw, the Causal Agent of Maize Common Rust.</title>
        <authorList>
            <person name="Rochi L."/>
            <person name="Burguener G."/>
            <person name="Darino M."/>
            <person name="Turjanski A."/>
            <person name="Kreff E."/>
            <person name="Dieguez M.J."/>
            <person name="Sacco F."/>
        </authorList>
    </citation>
    <scope>NUCLEOTIDE SEQUENCE [LARGE SCALE GENOMIC DNA]</scope>
    <source>
        <strain evidence="23 24">RO10H11247</strain>
    </source>
</reference>
<evidence type="ECO:0000256" key="21">
    <source>
        <dbReference type="SAM" id="MobiDB-lite"/>
    </source>
</evidence>
<keyword evidence="14" id="KW-0229">DNA integration</keyword>
<keyword evidence="15" id="KW-0695">RNA-directed DNA polymerase</keyword>
<dbReference type="GO" id="GO:0003964">
    <property type="term" value="F:RNA-directed DNA polymerase activity"/>
    <property type="evidence" value="ECO:0007669"/>
    <property type="project" value="UniProtKB-KW"/>
</dbReference>
<keyword evidence="2" id="KW-0815">Transposition</keyword>
<organism evidence="23 24">
    <name type="scientific">Puccinia sorghi</name>
    <dbReference type="NCBI Taxonomy" id="27349"/>
    <lineage>
        <taxon>Eukaryota</taxon>
        <taxon>Fungi</taxon>
        <taxon>Dikarya</taxon>
        <taxon>Basidiomycota</taxon>
        <taxon>Pucciniomycotina</taxon>
        <taxon>Pucciniomycetes</taxon>
        <taxon>Pucciniales</taxon>
        <taxon>Pucciniaceae</taxon>
        <taxon>Puccinia</taxon>
    </lineage>
</organism>
<dbReference type="GO" id="GO:0006508">
    <property type="term" value="P:proteolysis"/>
    <property type="evidence" value="ECO:0007669"/>
    <property type="project" value="UniProtKB-KW"/>
</dbReference>
<evidence type="ECO:0000256" key="7">
    <source>
        <dbReference type="ARBA" id="ARBA00022723"/>
    </source>
</evidence>
<dbReference type="GO" id="GO:0003723">
    <property type="term" value="F:RNA binding"/>
    <property type="evidence" value="ECO:0007669"/>
    <property type="project" value="UniProtKB-KW"/>
</dbReference>
<feature type="compositionally biased region" description="Acidic residues" evidence="21">
    <location>
        <begin position="731"/>
        <end position="750"/>
    </location>
</feature>
<keyword evidence="8" id="KW-0547">Nucleotide-binding</keyword>
<dbReference type="GO" id="GO:0006310">
    <property type="term" value="P:DNA recombination"/>
    <property type="evidence" value="ECO:0007669"/>
    <property type="project" value="UniProtKB-KW"/>
</dbReference>
<dbReference type="GO" id="GO:0008233">
    <property type="term" value="F:peptidase activity"/>
    <property type="evidence" value="ECO:0007669"/>
    <property type="project" value="UniProtKB-KW"/>
</dbReference>
<comment type="catalytic activity">
    <reaction evidence="19">
        <text>DNA(n) + a 2'-deoxyribonucleoside 5'-triphosphate = DNA(n+1) + diphosphate</text>
        <dbReference type="Rhea" id="RHEA:22508"/>
        <dbReference type="Rhea" id="RHEA-COMP:17339"/>
        <dbReference type="Rhea" id="RHEA-COMP:17340"/>
        <dbReference type="ChEBI" id="CHEBI:33019"/>
        <dbReference type="ChEBI" id="CHEBI:61560"/>
        <dbReference type="ChEBI" id="CHEBI:173112"/>
        <dbReference type="EC" id="2.7.7.49"/>
    </reaction>
</comment>
<evidence type="ECO:0000313" key="24">
    <source>
        <dbReference type="Proteomes" id="UP000037035"/>
    </source>
</evidence>
<dbReference type="Pfam" id="PF22936">
    <property type="entry name" value="Pol_BBD"/>
    <property type="match status" value="1"/>
</dbReference>
<keyword evidence="3" id="KW-1188">Viral release from host cell</keyword>
<dbReference type="PANTHER" id="PTHR42648">
    <property type="entry name" value="TRANSPOSASE, PUTATIVE-RELATED"/>
    <property type="match status" value="1"/>
</dbReference>
<evidence type="ECO:0000256" key="12">
    <source>
        <dbReference type="ARBA" id="ARBA00022842"/>
    </source>
</evidence>
<evidence type="ECO:0000256" key="14">
    <source>
        <dbReference type="ARBA" id="ARBA00022908"/>
    </source>
</evidence>
<feature type="region of interest" description="Disordered" evidence="21">
    <location>
        <begin position="206"/>
        <end position="261"/>
    </location>
</feature>
<dbReference type="GO" id="GO:0004519">
    <property type="term" value="F:endonuclease activity"/>
    <property type="evidence" value="ECO:0007669"/>
    <property type="project" value="UniProtKB-KW"/>
</dbReference>
<feature type="compositionally biased region" description="Low complexity" evidence="21">
    <location>
        <begin position="773"/>
        <end position="790"/>
    </location>
</feature>
<name>A0A0L6V901_9BASI</name>
<evidence type="ECO:0000256" key="2">
    <source>
        <dbReference type="ARBA" id="ARBA00022578"/>
    </source>
</evidence>
<dbReference type="Gene3D" id="3.30.420.10">
    <property type="entry name" value="Ribonuclease H-like superfamily/Ribonuclease H"/>
    <property type="match status" value="1"/>
</dbReference>
<evidence type="ECO:0000313" key="23">
    <source>
        <dbReference type="EMBL" id="KNZ57007.1"/>
    </source>
</evidence>
<dbReference type="Pfam" id="PF00665">
    <property type="entry name" value="rve"/>
    <property type="match status" value="1"/>
</dbReference>
<dbReference type="OrthoDB" id="8065885at2759"/>
<dbReference type="GO" id="GO:0032196">
    <property type="term" value="P:transposition"/>
    <property type="evidence" value="ECO:0007669"/>
    <property type="project" value="UniProtKB-KW"/>
</dbReference>
<evidence type="ECO:0000256" key="6">
    <source>
        <dbReference type="ARBA" id="ARBA00022722"/>
    </source>
</evidence>
<evidence type="ECO:0000256" key="19">
    <source>
        <dbReference type="ARBA" id="ARBA00048173"/>
    </source>
</evidence>
<dbReference type="Pfam" id="PF14223">
    <property type="entry name" value="Retrotran_gag_2"/>
    <property type="match status" value="1"/>
</dbReference>
<evidence type="ECO:0000256" key="17">
    <source>
        <dbReference type="ARBA" id="ARBA00023113"/>
    </source>
</evidence>
<evidence type="ECO:0000256" key="13">
    <source>
        <dbReference type="ARBA" id="ARBA00022884"/>
    </source>
</evidence>
<feature type="domain" description="Integrase catalytic" evidence="22">
    <location>
        <begin position="491"/>
        <end position="656"/>
    </location>
</feature>
<accession>A0A0L6V901</accession>
<dbReference type="VEuPathDB" id="FungiDB:VP01_2264g6"/>
<keyword evidence="7" id="KW-0479">Metal-binding</keyword>
<dbReference type="PANTHER" id="PTHR42648:SF11">
    <property type="entry name" value="TRANSPOSON TY4-P GAG-POL POLYPROTEIN"/>
    <property type="match status" value="1"/>
</dbReference>
<sequence length="1162" mass="132393">MADANNTNAQPAAARPNQSDGFRQAMLKTALETIPQLTEENYPIWKDKMEALLELRGLLTTLNSPARVLFSDDNAELKLLLISKMDSVTHNNVVTSDNRDSAKALWQSIKERFASSQSSNRARVFNNFLYLVFREDNIEQFVTETKVAIKKLVDVGIDLPQDVLAYLILFKFPTTLHSLKRQVMHSDKELTVQFVCNHLTQYNNEAKAETKEDSGTTDAALFSSKDKRKNNSRSTKTKNSNRCTQNYHNPKQDENHTADSCWHLHPDKAPDWWKEDQAKWKASKSESNYFMSLLTLWVERGDNKSRIILDSGASAHIFNDKRFFSQLTLGMFEEIKTGKEDATLPIKGKGSVRMRWGDRVLELKNCLYVPDIVINLVSAGNLDQNGCKIHSESGRFSVKKNGISVLEGKVVGNLYTVENPTSIGSTDKEAHYSPSGDHIKEIHESYGHASIQRLSQMIPSQITNREKQEFQCKSCVVSKITKKPFKLTSQTVKKPWERIHLDLIGPIKPQSLGRHKYILSVTDNATGYLAGFPLVHKSDTSEALINLLENEKRRLGYFPSQICSDGGGEFLGTRLVQFLKHNHIKQLISEPYHPEHNGRAERANRTIVESMRATFKASNLKKNMWHYVVKSCCLALNQIPKKSEELSPWEVMQGYKLPNDYLKPLGNPVIYLNNRRKKGEKFSEKGAEGRLVGYNPAFRSYKILASDGSVVDSKHVQFLKKLDDQTSTTIDIEEPLTVESNDEPSDEESEDHSPWTQIRNQEGNDDTNEGEAQTPENQTPAPEPAQQPTTRILRDRSTLRPPMRYGFHHYYEPKTFEGAMRCNEDDKWLEAIGKEIDSIESHKVCPNTILGIKYERTSDAILLSNPKHIEHGLEELGLLDARPTSIPLTPNKHLKDADDEEFEAFKRLNINYRSAVGLLNYISMHTRPDISFAVSSLARFSTKPGIQHWHEVKKVWLYLKHTKDLKLTLKVKNPDKLLEIYSDATWGDDPKTRTSQSGYLCYLYGSLISWNSCRQRNITYSSTEAELNPLVDSFHEGTWLRSLLSDIWRTEANAVTHFIDDQDLDERLHLSDEDFAELLKTTHYIDNKGLDDKLKKFGSNPKTRHIDLKTKGIRQEIKNNNIKVVLIKTEDMIADSMTKASPINVVLKLTNTIDPTFTNKKA</sequence>
<evidence type="ECO:0000256" key="3">
    <source>
        <dbReference type="ARBA" id="ARBA00022612"/>
    </source>
</evidence>
<gene>
    <name evidence="23" type="ORF">VP01_2264g6</name>
</gene>
<feature type="compositionally biased region" description="Basic and acidic residues" evidence="21">
    <location>
        <begin position="250"/>
        <end position="261"/>
    </location>
</feature>
<evidence type="ECO:0000256" key="18">
    <source>
        <dbReference type="ARBA" id="ARBA00023172"/>
    </source>
</evidence>
<dbReference type="PROSITE" id="PS50994">
    <property type="entry name" value="INTEGRASE"/>
    <property type="match status" value="1"/>
</dbReference>
<evidence type="ECO:0000256" key="15">
    <source>
        <dbReference type="ARBA" id="ARBA00022918"/>
    </source>
</evidence>
<dbReference type="InterPro" id="IPR012337">
    <property type="entry name" value="RNaseH-like_sf"/>
</dbReference>
<keyword evidence="6" id="KW-0540">Nuclease</keyword>
<keyword evidence="5" id="KW-0548">Nucleotidyltransferase</keyword>
<keyword evidence="16" id="KW-0808">Transferase</keyword>
<keyword evidence="9" id="KW-0255">Endonuclease</keyword>
<keyword evidence="12" id="KW-0460">Magnesium</keyword>
<evidence type="ECO:0000256" key="11">
    <source>
        <dbReference type="ARBA" id="ARBA00022840"/>
    </source>
</evidence>
<keyword evidence="18" id="KW-0233">DNA recombination</keyword>
<keyword evidence="11" id="KW-0067">ATP-binding</keyword>
<keyword evidence="13" id="KW-0694">RNA-binding</keyword>
<comment type="catalytic activity">
    <reaction evidence="20">
        <text>DNA(n) + a 2'-deoxyribonucleoside 5'-triphosphate = DNA(n+1) + diphosphate</text>
        <dbReference type="Rhea" id="RHEA:22508"/>
        <dbReference type="Rhea" id="RHEA-COMP:17339"/>
        <dbReference type="Rhea" id="RHEA-COMP:17340"/>
        <dbReference type="ChEBI" id="CHEBI:33019"/>
        <dbReference type="ChEBI" id="CHEBI:61560"/>
        <dbReference type="ChEBI" id="CHEBI:173112"/>
        <dbReference type="EC" id="2.7.7.7"/>
    </reaction>
</comment>
<dbReference type="GO" id="GO:0015074">
    <property type="term" value="P:DNA integration"/>
    <property type="evidence" value="ECO:0007669"/>
    <property type="project" value="UniProtKB-KW"/>
</dbReference>
<dbReference type="InterPro" id="IPR001584">
    <property type="entry name" value="Integrase_cat-core"/>
</dbReference>
<evidence type="ECO:0000259" key="22">
    <source>
        <dbReference type="PROSITE" id="PS50994"/>
    </source>
</evidence>
<dbReference type="GO" id="GO:0046872">
    <property type="term" value="F:metal ion binding"/>
    <property type="evidence" value="ECO:0007669"/>
    <property type="project" value="UniProtKB-KW"/>
</dbReference>
<proteinExistence type="predicted"/>
<feature type="compositionally biased region" description="Low complexity" evidence="21">
    <location>
        <begin position="232"/>
        <end position="242"/>
    </location>
</feature>
<keyword evidence="24" id="KW-1185">Reference proteome</keyword>
<dbReference type="CDD" id="cd09272">
    <property type="entry name" value="RNase_HI_RT_Ty1"/>
    <property type="match status" value="1"/>
</dbReference>
<evidence type="ECO:0000256" key="1">
    <source>
        <dbReference type="ARBA" id="ARBA00002180"/>
    </source>
</evidence>
<evidence type="ECO:0000256" key="9">
    <source>
        <dbReference type="ARBA" id="ARBA00022759"/>
    </source>
</evidence>
<evidence type="ECO:0000256" key="8">
    <source>
        <dbReference type="ARBA" id="ARBA00022741"/>
    </source>
</evidence>
<dbReference type="GO" id="GO:0005634">
    <property type="term" value="C:nucleus"/>
    <property type="evidence" value="ECO:0007669"/>
    <property type="project" value="UniProtKB-ARBA"/>
</dbReference>
<protein>
    <recommendedName>
        <fullName evidence="22">Integrase catalytic domain-containing protein</fullName>
    </recommendedName>
</protein>
<dbReference type="GO" id="GO:0003887">
    <property type="term" value="F:DNA-directed DNA polymerase activity"/>
    <property type="evidence" value="ECO:0007669"/>
    <property type="project" value="UniProtKB-KW"/>
</dbReference>
<dbReference type="GO" id="GO:0005524">
    <property type="term" value="F:ATP binding"/>
    <property type="evidence" value="ECO:0007669"/>
    <property type="project" value="UniProtKB-KW"/>
</dbReference>
<keyword evidence="4" id="KW-0645">Protease</keyword>
<dbReference type="InterPro" id="IPR039537">
    <property type="entry name" value="Retrotran_Ty1/copia-like"/>
</dbReference>
<dbReference type="InterPro" id="IPR054722">
    <property type="entry name" value="PolX-like_BBD"/>
</dbReference>
<evidence type="ECO:0000256" key="4">
    <source>
        <dbReference type="ARBA" id="ARBA00022670"/>
    </source>
</evidence>
<dbReference type="Proteomes" id="UP000037035">
    <property type="component" value="Unassembled WGS sequence"/>
</dbReference>
<keyword evidence="10" id="KW-0378">Hydrolase</keyword>
<keyword evidence="17" id="KW-0917">Virion maturation</keyword>
<evidence type="ECO:0000256" key="20">
    <source>
        <dbReference type="ARBA" id="ARBA00049244"/>
    </source>
</evidence>
<dbReference type="EMBL" id="LAVV01007130">
    <property type="protein sequence ID" value="KNZ57007.1"/>
    <property type="molecule type" value="Genomic_DNA"/>
</dbReference>
<dbReference type="SUPFAM" id="SSF53098">
    <property type="entry name" value="Ribonuclease H-like"/>
    <property type="match status" value="1"/>
</dbReference>
<comment type="caution">
    <text evidence="23">The sequence shown here is derived from an EMBL/GenBank/DDBJ whole genome shotgun (WGS) entry which is preliminary data.</text>
</comment>
<feature type="region of interest" description="Disordered" evidence="21">
    <location>
        <begin position="1"/>
        <end position="20"/>
    </location>
</feature>
<dbReference type="AlphaFoldDB" id="A0A0L6V901"/>
<evidence type="ECO:0000256" key="5">
    <source>
        <dbReference type="ARBA" id="ARBA00022695"/>
    </source>
</evidence>
<comment type="function">
    <text evidence="1">The aspartyl protease (PR) mediates the proteolytic cleavages of the Gag and Gag-Pol polyproteins after assembly of the VLP.</text>
</comment>
<feature type="region of interest" description="Disordered" evidence="21">
    <location>
        <begin position="730"/>
        <end position="798"/>
    </location>
</feature>